<sequence>MELMDSKRFQGAARALARLHEAVSKDNLSEIERDGLIQRFEFCFEIMWKCGKDYLYDREGLDAASPKKVIRSLRDVGIFSDEETEQALKMVDDRNLTAHTYDEDMAKELAERIYVYEALLQDWYKKMVNA</sequence>
<evidence type="ECO:0000313" key="2">
    <source>
        <dbReference type="Proteomes" id="UP000183469"/>
    </source>
</evidence>
<evidence type="ECO:0000313" key="1">
    <source>
        <dbReference type="EMBL" id="SDZ94748.1"/>
    </source>
</evidence>
<dbReference type="EMBL" id="FNQG01000005">
    <property type="protein sequence ID" value="SDZ94748.1"/>
    <property type="molecule type" value="Genomic_DNA"/>
</dbReference>
<dbReference type="GO" id="GO:0016740">
    <property type="term" value="F:transferase activity"/>
    <property type="evidence" value="ECO:0007669"/>
    <property type="project" value="UniProtKB-KW"/>
</dbReference>
<dbReference type="Pfam" id="PF08780">
    <property type="entry name" value="NTase_sub_bind"/>
    <property type="match status" value="1"/>
</dbReference>
<name>A0A1H3X842_SELRU</name>
<reference evidence="1 2" key="1">
    <citation type="submission" date="2016-10" db="EMBL/GenBank/DDBJ databases">
        <authorList>
            <person name="de Groot N.N."/>
        </authorList>
    </citation>
    <scope>NUCLEOTIDE SEQUENCE [LARGE SCALE GENOMIC DNA]</scope>
    <source>
        <strain evidence="1 2">DSM 2872</strain>
    </source>
</reference>
<accession>A0A1H3X842</accession>
<gene>
    <name evidence="1" type="ORF">SAMN05660648_01315</name>
</gene>
<dbReference type="InterPro" id="IPR010235">
    <property type="entry name" value="HepT"/>
</dbReference>
<dbReference type="AlphaFoldDB" id="A0A1H3X842"/>
<dbReference type="SUPFAM" id="SSF81593">
    <property type="entry name" value="Nucleotidyltransferase substrate binding subunit/domain"/>
    <property type="match status" value="1"/>
</dbReference>
<dbReference type="Gene3D" id="1.20.120.330">
    <property type="entry name" value="Nucleotidyltransferases domain 2"/>
    <property type="match status" value="1"/>
</dbReference>
<proteinExistence type="predicted"/>
<keyword evidence="1" id="KW-0808">Transferase</keyword>
<dbReference type="RefSeq" id="WP_026761311.1">
    <property type="nucleotide sequence ID" value="NZ_FNQG01000005.1"/>
</dbReference>
<dbReference type="Proteomes" id="UP000183469">
    <property type="component" value="Unassembled WGS sequence"/>
</dbReference>
<dbReference type="NCBIfam" id="TIGR01987">
    <property type="entry name" value="HI0074"/>
    <property type="match status" value="1"/>
</dbReference>
<protein>
    <submittedName>
        <fullName evidence="1">Nucleotidyltransferase substrate binding protein, HI0074 family</fullName>
    </submittedName>
</protein>
<organism evidence="1 2">
    <name type="scientific">Selenomonas ruminantium</name>
    <dbReference type="NCBI Taxonomy" id="971"/>
    <lineage>
        <taxon>Bacteria</taxon>
        <taxon>Bacillati</taxon>
        <taxon>Bacillota</taxon>
        <taxon>Negativicutes</taxon>
        <taxon>Selenomonadales</taxon>
        <taxon>Selenomonadaceae</taxon>
        <taxon>Selenomonas</taxon>
    </lineage>
</organism>